<accession>A0A158QED7</accession>
<dbReference type="PANTHER" id="PTHR31139">
    <property type="entry name" value="ECTOPIC P GRANULES PROTEIN 5 HOMOLOG"/>
    <property type="match status" value="1"/>
</dbReference>
<dbReference type="WBParaSite" id="HDID_0000722001-mRNA-1">
    <property type="protein sequence ID" value="HDID_0000722001-mRNA-1"/>
    <property type="gene ID" value="HDID_0000722001"/>
</dbReference>
<dbReference type="GO" id="GO:0097352">
    <property type="term" value="P:autophagosome maturation"/>
    <property type="evidence" value="ECO:0007669"/>
    <property type="project" value="TreeGrafter"/>
</dbReference>
<dbReference type="InterPro" id="IPR051436">
    <property type="entry name" value="Autophagy-related_EPG5"/>
</dbReference>
<sequence length="2789" mass="312864">MAEAIRNQESSVLKKYRDIDSLPVVNDPLPIIVSNVKESEKSAQGIVEHQTKTDISTMQDVPCGHASSEFACEESEVTTEFAQYIPYSTLSSALTDCNYEDPSIEAVEQSTAPLLMASITLNEQDYEYALPRCYSPDDLKNFYSNQSANMIEAFENEFLEEAYCDNILPRSEEIEDLTLEPFIAAPDSCTEHPLLRLISVYAGNLLLWKCTKETLNSMTSEMSSSEEAIWKIKKQSETLKGKCRDDYEASYKLEYETAEFDRDQLDHLDLSQSKLRKFLLDRISMISYKVAISRQVKSFVEVCIAAKDTFVVRTGGILLEIESYLNQVLKQCPTYENVSSNEPVILLPNIDLDVDLDRQIKLLRSITSILFTCLKQLAFIDVGDSEPIPHFELIDNIIEWIMCITGRFVRQCRLQDHVFVVMHLLRVPFSVSYTPRSTDFPPLCTLLQPPALDVASFRVEGHVLDLLSEPEFEVRGTLLALCLKNPKKRFHFKRWPHSDVKRHDKETNKHSWTVVNSDGESDAECSINSTLNSRNSSTQSLYALQIDIDQEFVSVESVSALVDQIDMLGLIEFVFFRCEGMGSTNDYISLFAFANWLITTLEQSVDFLHRPKLGHPRFQRQIVKRIIEMINALLSALRLRIESSINTLSTSIQPSIYPNLHSEDLPDFKIVLAQYDELCLRVTKFILSNATSIATRLTCWRRFSRTLPLKLFSSRSKLKFYSLLLSSISPEIEDTYVSDILSEKKGDISFGLDETVTEEDTNTGSVIVSLRASLIDNGCLVEPFFTVLGQLASLECRPPPFIPENEQDKLCLPNNIPVMEKKLVQRILEILFELCVVPKSQAKSGKDGSPISMTTACGRVQIVSIISANPSFAFRYLLDLIFTAASQLDTKSTISTRLSRKPDFESFSDLLFDLVDALPLTLFAPTICDLETLLSWIGGNCNGEIPRLNSLRCRIARKLLSNFPWEAVNNSTGEYLIPPQLQASTAVGIATAFQRHFVDTYYQPASRISETLNSYANSVWTQKSTTQRSRRSASISPSRILSSKTIQPPLPVEREAASFYRWAMRLVPRFHLEPSTEALTRLLNATEMFKNPLTTFLVLEIQPHDQLRMSLIMDKDSCLALVNLAKSGHFALVIEAFSHLSTCHGAIKSHFRTQEPCDAFKEFVSLLLNTDKSEVENSPLLNFLWGKWKQSEVKTEQINTSRGPILEAFLGATLNACIRNAGEDKNQSLLQAVISSTLAFLLNNRRFPNPQAIWMLESLLKTTFWIEKSFPGTSKGSNLLSDWWKQPILRKKMVEDRSATSRPTVSINKSTEGISNLVSQNYRLTASSWSDGLSSLIPSERIRQYIPYFGLSGSEGNNDDSADTIGLTLIQDLLKKTSENDIEALWFISYLIGAECNTDYVFGGYSLWDDVLDLITWNRAAVLTDSGDSEKKLLSIFINGGILQSGTSVDQLGRITRRLPLIQAISVLTVCPLHHPVFFLLLQFVVTHCLAFSRVSERLSTSECETLPPGFLLLRTLQWNRHNITADQSINTRMTVLEVFLFRLREALRYWLQRDSQDDAGDPYGLRSSNAISLLRNIISLLTDLQHTVTHGISDAIQVSTLVERIKSLDVKSAPQSVNLDAIATTIYTQIDRWHFLRGIHGTTSTSTCLESLKTKARMSKDRDTRLEQLYRKLLDNILPNLYKSIKCHRSEVVECHPYIKIPLVSSRVCKGGARIVHDYEASRLEASMETEVMEVNRTISSLINDSLSDAQDIVTVSCRQSSTELLQCGATRNNWALAAFRMVAMIQRFVMSQKISAGHSRDESERLISIFHLLAHSTTAVTYAFPPVRGVLSQSIWIISEYLLYSGECRYDVVLDALTSSPQLLQLLSKLWPRLLEASVQAEPESRVKHFMVVYRRLSLIVQQCGAKVAYDLLTKFPPLSVEISNNVNITTLPNMTAAGFGGAAQLNSLILEAFQCLTTIRETSSEREVSARLIEFIRSQIISYLQFSFPHSIAHLLEKFSYVKSHAAQDELWYLIKVSISVVLSQEDEFSLSTDDMKMFFDKVNKCAVTAYSIRNLPSATKSDMIECLGILIQQLAVKLSRCVELDHLSLQQGHLWTQVIGLTASPTDEVQHSAAEQLFTLTANLYTSKESPDPPQLFNAFLDFLMTHLFCNSSKLNGIRLLDQLNQVSLKNSDLPNFPKGFPWAVWQPATSVIQALIQFINGLSRSANEPVLSTLSFLSVASHIGSATQPEESQDTSDIVNQRHAFINLCVDFLLAAAFSGTLNPPLLTESQSAEVVSTVSSEPLSTASQVYSLVVNSVLPTASTALGHIVNTVSSSSLWKHVFGEKSESEESESVFTKLFETEGPTKDFALRILNLLYEVENCCCAAECWSPVESQSFQTSVSYYGELLRLRSVINSLSSVVDATFIYWMSSNRVLEVGMSAESSQRQRIQGHCRPLLQALLFDLSATSMSLSAPDEAAKSKTFVNLGDIVILIDTCLWVLLQSNPKKDNTSSFPTTFEARMSRINEIIEFSCTDALEGTSSLASCGSWLVPACLSCKKLLPLFVYANTRWSKIVPSIARSDSYQSQHDRRASICAADTPAILLADIMHWFAVLNLQPLDVFAESCSTSSQLSGLLLLFNLSIWIITSMGESRNPDAPQEISRASGFLSYLQNLVARWEEFAKPSSTPQSIVDFIIKFNVMSQCMLGLMEEWYNNQGSDVTTRAGDAEAVHGLERLRKIVNANSSNRDTEHEAVAVVRSLLIRLRSCADVDDLFTSYKLLCQRLWSPLPPVLVYLFSIPSTFTS</sequence>
<organism evidence="3">
    <name type="scientific">Hymenolepis diminuta</name>
    <name type="common">Rat tapeworm</name>
    <dbReference type="NCBI Taxonomy" id="6216"/>
    <lineage>
        <taxon>Eukaryota</taxon>
        <taxon>Metazoa</taxon>
        <taxon>Spiralia</taxon>
        <taxon>Lophotrochozoa</taxon>
        <taxon>Platyhelminthes</taxon>
        <taxon>Cestoda</taxon>
        <taxon>Eucestoda</taxon>
        <taxon>Cyclophyllidea</taxon>
        <taxon>Hymenolepididae</taxon>
        <taxon>Hymenolepis</taxon>
    </lineage>
</organism>
<dbReference type="Proteomes" id="UP000274504">
    <property type="component" value="Unassembled WGS sequence"/>
</dbReference>
<dbReference type="PANTHER" id="PTHR31139:SF4">
    <property type="entry name" value="ECTOPIC P GRANULES PROTEIN 5 HOMOLOG"/>
    <property type="match status" value="1"/>
</dbReference>
<protein>
    <submittedName>
        <fullName evidence="3">Sister chromatid cohesion protein</fullName>
    </submittedName>
</protein>
<name>A0A158QED7_HYMDI</name>
<dbReference type="GO" id="GO:0005737">
    <property type="term" value="C:cytoplasm"/>
    <property type="evidence" value="ECO:0007669"/>
    <property type="project" value="TreeGrafter"/>
</dbReference>
<evidence type="ECO:0000313" key="1">
    <source>
        <dbReference type="EMBL" id="VDL59536.1"/>
    </source>
</evidence>
<dbReference type="EMBL" id="UYSG01010915">
    <property type="protein sequence ID" value="VDL59536.1"/>
    <property type="molecule type" value="Genomic_DNA"/>
</dbReference>
<proteinExistence type="predicted"/>
<gene>
    <name evidence="1" type="ORF">HDID_LOCUS7218</name>
</gene>
<evidence type="ECO:0000313" key="3">
    <source>
        <dbReference type="WBParaSite" id="HDID_0000722001-mRNA-1"/>
    </source>
</evidence>
<dbReference type="OrthoDB" id="75419at2759"/>
<reference evidence="3" key="1">
    <citation type="submission" date="2016-04" db="UniProtKB">
        <authorList>
            <consortium name="WormBaseParasite"/>
        </authorList>
    </citation>
    <scope>IDENTIFICATION</scope>
</reference>
<dbReference type="STRING" id="6216.A0A158QED7"/>
<evidence type="ECO:0000313" key="2">
    <source>
        <dbReference type="Proteomes" id="UP000274504"/>
    </source>
</evidence>
<reference evidence="1 2" key="2">
    <citation type="submission" date="2018-11" db="EMBL/GenBank/DDBJ databases">
        <authorList>
            <consortium name="Pathogen Informatics"/>
        </authorList>
    </citation>
    <scope>NUCLEOTIDE SEQUENCE [LARGE SCALE GENOMIC DNA]</scope>
</reference>